<reference evidence="3 4" key="1">
    <citation type="journal article" date="2016" name="Nat. Commun.">
        <title>Thousands of microbial genomes shed light on interconnected biogeochemical processes in an aquifer system.</title>
        <authorList>
            <person name="Anantharaman K."/>
            <person name="Brown C.T."/>
            <person name="Hug L.A."/>
            <person name="Sharon I."/>
            <person name="Castelle C.J."/>
            <person name="Probst A.J."/>
            <person name="Thomas B.C."/>
            <person name="Singh A."/>
            <person name="Wilkins M.J."/>
            <person name="Karaoz U."/>
            <person name="Brodie E.L."/>
            <person name="Williams K.H."/>
            <person name="Hubbard S.S."/>
            <person name="Banfield J.F."/>
        </authorList>
    </citation>
    <scope>NUCLEOTIDE SEQUENCE [LARGE SCALE GENOMIC DNA]</scope>
</reference>
<dbReference type="SUPFAM" id="SSF63446">
    <property type="entry name" value="Type I dockerin domain"/>
    <property type="match status" value="1"/>
</dbReference>
<evidence type="ECO:0000259" key="2">
    <source>
        <dbReference type="PROSITE" id="PS51766"/>
    </source>
</evidence>
<dbReference type="InterPro" id="IPR036439">
    <property type="entry name" value="Dockerin_dom_sf"/>
</dbReference>
<dbReference type="Gene3D" id="1.10.1330.10">
    <property type="entry name" value="Dockerin domain"/>
    <property type="match status" value="1"/>
</dbReference>
<sequence length="355" mass="37533">MNFKFHYFLIAFVFCFTASYLLLAKNAFADADGVILTVTISASSCGNGGIDSGEECDGSDLDGGSCVSRGYSSGTLSCNSNCTFNVSSCSSSSQQQQQQGGGGGGGGIVIPPSGTGSVVFSGRAYPLSTVTLLKDAQVAVSTIAGPDSNFKISLSGLSAGSYIFSLYSQDKNGLRSVLFNFSITLTVNATTNVGGIFIAPTIAVNKSEVKKGDDISIFGQTAPQSEVTILVNSKDDYFVKTKSDKDGVYLYNFDTSPLDFGDHSAKSKAAISDFASSFSNLILFKIGAENVLAPKPTEKKVLKGEINGDDRVNLVDFSIVAYWYKRPSPPLKVDLNGDGKVDLIDFSIMAYYWTG</sequence>
<dbReference type="Pfam" id="PF00404">
    <property type="entry name" value="Dockerin_1"/>
    <property type="match status" value="1"/>
</dbReference>
<comment type="caution">
    <text evidence="3">The sequence shown here is derived from an EMBL/GenBank/DDBJ whole genome shotgun (WGS) entry which is preliminary data.</text>
</comment>
<gene>
    <name evidence="3" type="ORF">A3I30_00685</name>
</gene>
<dbReference type="EMBL" id="MEYV01000019">
    <property type="protein sequence ID" value="OGD39733.1"/>
    <property type="molecule type" value="Genomic_DNA"/>
</dbReference>
<name>A0A1F5CA70_9BACT</name>
<proteinExistence type="predicted"/>
<organism evidence="3 4">
    <name type="scientific">Candidatus Azambacteria bacterium RIFCSPLOWO2_02_FULL_44_14</name>
    <dbReference type="NCBI Taxonomy" id="1797306"/>
    <lineage>
        <taxon>Bacteria</taxon>
        <taxon>Candidatus Azamiibacteriota</taxon>
    </lineage>
</organism>
<protein>
    <recommendedName>
        <fullName evidence="2">Dockerin domain-containing protein</fullName>
    </recommendedName>
</protein>
<evidence type="ECO:0000256" key="1">
    <source>
        <dbReference type="SAM" id="SignalP"/>
    </source>
</evidence>
<keyword evidence="1" id="KW-0732">Signal</keyword>
<feature type="signal peptide" evidence="1">
    <location>
        <begin position="1"/>
        <end position="29"/>
    </location>
</feature>
<dbReference type="Proteomes" id="UP000177197">
    <property type="component" value="Unassembled WGS sequence"/>
</dbReference>
<dbReference type="GO" id="GO:0000272">
    <property type="term" value="P:polysaccharide catabolic process"/>
    <property type="evidence" value="ECO:0007669"/>
    <property type="project" value="InterPro"/>
</dbReference>
<feature type="domain" description="Dockerin" evidence="2">
    <location>
        <begin position="299"/>
        <end position="355"/>
    </location>
</feature>
<evidence type="ECO:0000313" key="3">
    <source>
        <dbReference type="EMBL" id="OGD39733.1"/>
    </source>
</evidence>
<evidence type="ECO:0000313" key="4">
    <source>
        <dbReference type="Proteomes" id="UP000177197"/>
    </source>
</evidence>
<dbReference type="AlphaFoldDB" id="A0A1F5CA70"/>
<dbReference type="PROSITE" id="PS51766">
    <property type="entry name" value="DOCKERIN"/>
    <property type="match status" value="1"/>
</dbReference>
<accession>A0A1F5CA70</accession>
<dbReference type="InterPro" id="IPR002105">
    <property type="entry name" value="Dockerin_1_rpt"/>
</dbReference>
<dbReference type="InterPro" id="IPR016134">
    <property type="entry name" value="Dockerin_dom"/>
</dbReference>
<dbReference type="GO" id="GO:0004553">
    <property type="term" value="F:hydrolase activity, hydrolyzing O-glycosyl compounds"/>
    <property type="evidence" value="ECO:0007669"/>
    <property type="project" value="InterPro"/>
</dbReference>
<dbReference type="CDD" id="cd14256">
    <property type="entry name" value="Dockerin_I"/>
    <property type="match status" value="1"/>
</dbReference>
<feature type="chain" id="PRO_5009518199" description="Dockerin domain-containing protein" evidence="1">
    <location>
        <begin position="30"/>
        <end position="355"/>
    </location>
</feature>